<dbReference type="PROSITE" id="PS50181">
    <property type="entry name" value="FBOX"/>
    <property type="match status" value="1"/>
</dbReference>
<dbReference type="EMBL" id="JAULSX010000011">
    <property type="protein sequence ID" value="KAK3485047.1"/>
    <property type="molecule type" value="Genomic_DNA"/>
</dbReference>
<organism evidence="2 3">
    <name type="scientific">Neurospora hispaniola</name>
    <dbReference type="NCBI Taxonomy" id="588809"/>
    <lineage>
        <taxon>Eukaryota</taxon>
        <taxon>Fungi</taxon>
        <taxon>Dikarya</taxon>
        <taxon>Ascomycota</taxon>
        <taxon>Pezizomycotina</taxon>
        <taxon>Sordariomycetes</taxon>
        <taxon>Sordariomycetidae</taxon>
        <taxon>Sordariales</taxon>
        <taxon>Sordariaceae</taxon>
        <taxon>Neurospora</taxon>
    </lineage>
</organism>
<dbReference type="SMART" id="SM00256">
    <property type="entry name" value="FBOX"/>
    <property type="match status" value="1"/>
</dbReference>
<sequence length="563" mass="64529">MFELRPACVFDTKHIDHRSCFVAASFAPVLPNPFLTPGTLAQQTPREMDSLHITEFGSERYLDKINRPQTSITPPPSTAAPPSQFLLPFRGAYPPEAEDATIRASEQKRTEKKGFLSFRKFHAKATSSSNSLDQGERRFLATEPLPRQSTSFDRQFHFLPTELQVEIIASLPLSDILNLRLASRSLHALISLNEAPIARHHLDNHVPAYAKRLYPPPAPSALNLHYLCGIWHRLHVAAKLSYLMCEWISRELFLRNTEEKKKAFAPQRERMRRRLIPLLFTIFHFFEIYREHHLKYLAENDGKGLLREPYTINPIEAQIMSLYDDKTLLRVHEVFPLVISSFCRRLRPPSYVGLVERSIRGYLRDKPPDEVHVAILCIGGLREVERIWEVKGYNTRRAAVDNWYNSITRDTAEQEPKKKRGMLGLKRKKSSFGMGKNSLGDAVVANARVFGEASMTARDPMSDLVFNTSLSTGRPMGPLARDQLKLLLSDLPILQKIFLETAEALILERKIVERASDIKRNAQIFIDLICEDRLEEEDQWWYGTVAPESVRPNLEAIEEDVLE</sequence>
<evidence type="ECO:0000259" key="1">
    <source>
        <dbReference type="PROSITE" id="PS50181"/>
    </source>
</evidence>
<dbReference type="InterPro" id="IPR001810">
    <property type="entry name" value="F-box_dom"/>
</dbReference>
<gene>
    <name evidence="2" type="ORF">B0T23DRAFT_327477</name>
</gene>
<comment type="caution">
    <text evidence="2">The sequence shown here is derived from an EMBL/GenBank/DDBJ whole genome shotgun (WGS) entry which is preliminary data.</text>
</comment>
<protein>
    <recommendedName>
        <fullName evidence="1">F-box domain-containing protein</fullName>
    </recommendedName>
</protein>
<dbReference type="InterPro" id="IPR036047">
    <property type="entry name" value="F-box-like_dom_sf"/>
</dbReference>
<dbReference type="Proteomes" id="UP001285908">
    <property type="component" value="Unassembled WGS sequence"/>
</dbReference>
<reference evidence="2 3" key="1">
    <citation type="journal article" date="2023" name="Mol. Phylogenet. Evol.">
        <title>Genome-scale phylogeny and comparative genomics of the fungal order Sordariales.</title>
        <authorList>
            <person name="Hensen N."/>
            <person name="Bonometti L."/>
            <person name="Westerberg I."/>
            <person name="Brannstrom I.O."/>
            <person name="Guillou S."/>
            <person name="Cros-Aarteil S."/>
            <person name="Calhoun S."/>
            <person name="Haridas S."/>
            <person name="Kuo A."/>
            <person name="Mondo S."/>
            <person name="Pangilinan J."/>
            <person name="Riley R."/>
            <person name="LaButti K."/>
            <person name="Andreopoulos B."/>
            <person name="Lipzen A."/>
            <person name="Chen C."/>
            <person name="Yan M."/>
            <person name="Daum C."/>
            <person name="Ng V."/>
            <person name="Clum A."/>
            <person name="Steindorff A."/>
            <person name="Ohm R.A."/>
            <person name="Martin F."/>
            <person name="Silar P."/>
            <person name="Natvig D.O."/>
            <person name="Lalanne C."/>
            <person name="Gautier V."/>
            <person name="Ament-Velasquez S.L."/>
            <person name="Kruys A."/>
            <person name="Hutchinson M.I."/>
            <person name="Powell A.J."/>
            <person name="Barry K."/>
            <person name="Miller A.N."/>
            <person name="Grigoriev I.V."/>
            <person name="Debuchy R."/>
            <person name="Gladieux P."/>
            <person name="Hiltunen Thoren M."/>
            <person name="Johannesson H."/>
        </authorList>
    </citation>
    <scope>NUCLEOTIDE SEQUENCE [LARGE SCALE GENOMIC DNA]</scope>
    <source>
        <strain evidence="2 3">FGSC 10403</strain>
    </source>
</reference>
<dbReference type="Pfam" id="PF00646">
    <property type="entry name" value="F-box"/>
    <property type="match status" value="1"/>
</dbReference>
<dbReference type="GeneID" id="87873245"/>
<dbReference type="SUPFAM" id="SSF81383">
    <property type="entry name" value="F-box domain"/>
    <property type="match status" value="1"/>
</dbReference>
<name>A0AAJ0MLP8_9PEZI</name>
<dbReference type="AlphaFoldDB" id="A0AAJ0MLP8"/>
<proteinExistence type="predicted"/>
<evidence type="ECO:0000313" key="2">
    <source>
        <dbReference type="EMBL" id="KAK3485047.1"/>
    </source>
</evidence>
<accession>A0AAJ0MLP8</accession>
<dbReference type="RefSeq" id="XP_062688054.1">
    <property type="nucleotide sequence ID" value="XM_062835623.1"/>
</dbReference>
<evidence type="ECO:0000313" key="3">
    <source>
        <dbReference type="Proteomes" id="UP001285908"/>
    </source>
</evidence>
<keyword evidence="3" id="KW-1185">Reference proteome</keyword>
<feature type="domain" description="F-box" evidence="1">
    <location>
        <begin position="153"/>
        <end position="190"/>
    </location>
</feature>